<gene>
    <name evidence="1" type="ORF">DI551_05335</name>
</gene>
<dbReference type="Gene3D" id="1.10.260.40">
    <property type="entry name" value="lambda repressor-like DNA-binding domains"/>
    <property type="match status" value="1"/>
</dbReference>
<organism evidence="1 2">
    <name type="scientific">Micavibrio aeruginosavorus</name>
    <dbReference type="NCBI Taxonomy" id="349221"/>
    <lineage>
        <taxon>Bacteria</taxon>
        <taxon>Pseudomonadati</taxon>
        <taxon>Bdellovibrionota</taxon>
        <taxon>Bdellovibrionia</taxon>
        <taxon>Bdellovibrionales</taxon>
        <taxon>Pseudobdellovibrionaceae</taxon>
        <taxon>Micavibrio</taxon>
    </lineage>
</organism>
<sequence>MEQNAEFIERLTEVVKILGGNRASARILGKSERSIERYKKGHEAPFHDVIRLVKAAKISPIWLISGEGDKLAGFEAKPQSPYGHFPLINNDLKGITPDIVQQGVAALKKRLDSRNMDMPPESFGQAAAIICETAAATGGFSESLIDRLLKVSGK</sequence>
<dbReference type="Proteomes" id="UP000249417">
    <property type="component" value="Unassembled WGS sequence"/>
</dbReference>
<name>A0A2W5N1P2_9BACT</name>
<evidence type="ECO:0000313" key="2">
    <source>
        <dbReference type="Proteomes" id="UP000249417"/>
    </source>
</evidence>
<dbReference type="EMBL" id="QFQB01000028">
    <property type="protein sequence ID" value="PZQ46339.1"/>
    <property type="molecule type" value="Genomic_DNA"/>
</dbReference>
<accession>A0A2W5N1P2</accession>
<evidence type="ECO:0008006" key="3">
    <source>
        <dbReference type="Google" id="ProtNLM"/>
    </source>
</evidence>
<reference evidence="1 2" key="1">
    <citation type="submission" date="2017-08" db="EMBL/GenBank/DDBJ databases">
        <title>Infants hospitalized years apart are colonized by the same room-sourced microbial strains.</title>
        <authorList>
            <person name="Brooks B."/>
            <person name="Olm M.R."/>
            <person name="Firek B.A."/>
            <person name="Baker R."/>
            <person name="Thomas B.C."/>
            <person name="Morowitz M.J."/>
            <person name="Banfield J.F."/>
        </authorList>
    </citation>
    <scope>NUCLEOTIDE SEQUENCE [LARGE SCALE GENOMIC DNA]</scope>
    <source>
        <strain evidence="1">S2_005_002_R2_29</strain>
    </source>
</reference>
<comment type="caution">
    <text evidence="1">The sequence shown here is derived from an EMBL/GenBank/DDBJ whole genome shotgun (WGS) entry which is preliminary data.</text>
</comment>
<evidence type="ECO:0000313" key="1">
    <source>
        <dbReference type="EMBL" id="PZQ46339.1"/>
    </source>
</evidence>
<dbReference type="GO" id="GO:0003677">
    <property type="term" value="F:DNA binding"/>
    <property type="evidence" value="ECO:0007669"/>
    <property type="project" value="InterPro"/>
</dbReference>
<dbReference type="AlphaFoldDB" id="A0A2W5N1P2"/>
<protein>
    <recommendedName>
        <fullName evidence="3">HTH cro/C1-type domain-containing protein</fullName>
    </recommendedName>
</protein>
<proteinExistence type="predicted"/>
<dbReference type="InterPro" id="IPR010982">
    <property type="entry name" value="Lambda_DNA-bd_dom_sf"/>
</dbReference>